<evidence type="ECO:0000256" key="6">
    <source>
        <dbReference type="SAM" id="MobiDB-lite"/>
    </source>
</evidence>
<dbReference type="PANTHER" id="PTHR19302:SF70">
    <property type="entry name" value="GAMMA-TUBULIN COMPLEX COMPONENT 6"/>
    <property type="match status" value="1"/>
</dbReference>
<dbReference type="GO" id="GO:0007020">
    <property type="term" value="P:microtubule nucleation"/>
    <property type="evidence" value="ECO:0007669"/>
    <property type="project" value="InterPro"/>
</dbReference>
<feature type="domain" description="Gamma tubulin complex component C-terminal" evidence="7">
    <location>
        <begin position="176"/>
        <end position="491"/>
    </location>
</feature>
<sequence length="567" mass="65811">MRKETTVIVNDKACEKDSVVDTMQQSFEQSVNTDLSTGEEITETLLTDTRESLNSSFTTSNQSRAEDSNTSLSSSTADKVELQPQEEKFNPDKLKIRDPLPYNLDLDSLGSSLIPQPLLEFNSSPSDEKLEDKNSLRHDSFFVNMFLNKSVVIPVTAQNRMVNSALLHYFIVEKRLFQHVEALNSYLCLQNGLFGHFLSTLFIQEVKSKSLVNKEDIPSKSGRLNEILGEAMGLSTTGGSDFRDNLGFILARENNRNSVDFDSPEPVKSKKLTSRYEVLDNITLNYSVEWPLSILLTDDLLINYEKLFTFLMRLYRAELLLLSLSSVLKFKGSKSRQLVILHHYRYRMLHFVRTLRHYINVTVIHCAWTELEASIHKMNSLDRIYEGLVRHIKFVTTNCLLGTKGEGVKKLLVNQLIVIECFCTEVEEYSKSIDWDHGELSERRFARLDQKFKVWEEIQKVFIQENRESRKSRQETLNEYRTWFINHCKRMKQSRELTDKNCKDLQKLCNNGWEMTRDIKLPVKYREMLAALDFSLNWPARVPIKRCLTFFNFSTSMSTLPVAFRNN</sequence>
<protein>
    <recommendedName>
        <fullName evidence="5">Gamma-tubulin complex component</fullName>
    </recommendedName>
</protein>
<comment type="subcellular location">
    <subcellularLocation>
        <location evidence="5">Cytoplasm</location>
        <location evidence="5">Cytoskeleton</location>
        <location evidence="5">Microtubule organizing center</location>
    </subcellularLocation>
</comment>
<keyword evidence="9" id="KW-1185">Reference proteome</keyword>
<evidence type="ECO:0000256" key="5">
    <source>
        <dbReference type="RuleBase" id="RU363050"/>
    </source>
</evidence>
<dbReference type="GO" id="GO:0000930">
    <property type="term" value="C:gamma-tubulin complex"/>
    <property type="evidence" value="ECO:0007669"/>
    <property type="project" value="TreeGrafter"/>
</dbReference>
<dbReference type="GO" id="GO:0031122">
    <property type="term" value="P:cytoplasmic microtubule organization"/>
    <property type="evidence" value="ECO:0007669"/>
    <property type="project" value="TreeGrafter"/>
</dbReference>
<dbReference type="GO" id="GO:0043015">
    <property type="term" value="F:gamma-tubulin binding"/>
    <property type="evidence" value="ECO:0007669"/>
    <property type="project" value="InterPro"/>
</dbReference>
<comment type="similarity">
    <text evidence="1 5">Belongs to the TUBGCP family.</text>
</comment>
<keyword evidence="3 5" id="KW-0493">Microtubule</keyword>
<dbReference type="Pfam" id="PF04130">
    <property type="entry name" value="GCP_C_terminal"/>
    <property type="match status" value="1"/>
</dbReference>
<dbReference type="GO" id="GO:0005874">
    <property type="term" value="C:microtubule"/>
    <property type="evidence" value="ECO:0007669"/>
    <property type="project" value="UniProtKB-KW"/>
</dbReference>
<dbReference type="PANTHER" id="PTHR19302">
    <property type="entry name" value="GAMMA TUBULIN COMPLEX PROTEIN"/>
    <property type="match status" value="1"/>
</dbReference>
<dbReference type="OrthoDB" id="775571at2759"/>
<dbReference type="GO" id="GO:0000922">
    <property type="term" value="C:spindle pole"/>
    <property type="evidence" value="ECO:0007669"/>
    <property type="project" value="InterPro"/>
</dbReference>
<evidence type="ECO:0000313" key="8">
    <source>
        <dbReference type="EMBL" id="ODN04897.1"/>
    </source>
</evidence>
<feature type="compositionally biased region" description="Polar residues" evidence="6">
    <location>
        <begin position="48"/>
        <end position="77"/>
    </location>
</feature>
<keyword evidence="2 5" id="KW-0963">Cytoplasm</keyword>
<dbReference type="GO" id="GO:0000278">
    <property type="term" value="P:mitotic cell cycle"/>
    <property type="evidence" value="ECO:0007669"/>
    <property type="project" value="TreeGrafter"/>
</dbReference>
<gene>
    <name evidence="8" type="ORF">Ocin01_01795</name>
</gene>
<evidence type="ECO:0000256" key="2">
    <source>
        <dbReference type="ARBA" id="ARBA00022490"/>
    </source>
</evidence>
<organism evidence="8 9">
    <name type="scientific">Orchesella cincta</name>
    <name type="common">Springtail</name>
    <name type="synonym">Podura cincta</name>
    <dbReference type="NCBI Taxonomy" id="48709"/>
    <lineage>
        <taxon>Eukaryota</taxon>
        <taxon>Metazoa</taxon>
        <taxon>Ecdysozoa</taxon>
        <taxon>Arthropoda</taxon>
        <taxon>Hexapoda</taxon>
        <taxon>Collembola</taxon>
        <taxon>Entomobryomorpha</taxon>
        <taxon>Entomobryoidea</taxon>
        <taxon>Orchesellidae</taxon>
        <taxon>Orchesellinae</taxon>
        <taxon>Orchesella</taxon>
    </lineage>
</organism>
<dbReference type="GO" id="GO:0051321">
    <property type="term" value="P:meiotic cell cycle"/>
    <property type="evidence" value="ECO:0007669"/>
    <property type="project" value="TreeGrafter"/>
</dbReference>
<evidence type="ECO:0000256" key="3">
    <source>
        <dbReference type="ARBA" id="ARBA00022701"/>
    </source>
</evidence>
<dbReference type="EMBL" id="LJIJ01000034">
    <property type="protein sequence ID" value="ODN04897.1"/>
    <property type="molecule type" value="Genomic_DNA"/>
</dbReference>
<dbReference type="InterPro" id="IPR040457">
    <property type="entry name" value="GCP_C"/>
</dbReference>
<dbReference type="STRING" id="48709.A0A1D2NI14"/>
<dbReference type="Gene3D" id="1.20.120.1900">
    <property type="entry name" value="Gamma-tubulin complex, C-terminal domain"/>
    <property type="match status" value="1"/>
</dbReference>
<name>A0A1D2NI14_ORCCI</name>
<dbReference type="InterPro" id="IPR007259">
    <property type="entry name" value="GCP"/>
</dbReference>
<dbReference type="AlphaFoldDB" id="A0A1D2NI14"/>
<dbReference type="Proteomes" id="UP000094527">
    <property type="component" value="Unassembled WGS sequence"/>
</dbReference>
<dbReference type="GO" id="GO:0051225">
    <property type="term" value="P:spindle assembly"/>
    <property type="evidence" value="ECO:0007669"/>
    <property type="project" value="TreeGrafter"/>
</dbReference>
<dbReference type="InterPro" id="IPR042241">
    <property type="entry name" value="GCP_C_sf"/>
</dbReference>
<feature type="compositionally biased region" description="Basic and acidic residues" evidence="6">
    <location>
        <begin position="78"/>
        <end position="94"/>
    </location>
</feature>
<proteinExistence type="inferred from homology"/>
<evidence type="ECO:0000259" key="7">
    <source>
        <dbReference type="Pfam" id="PF04130"/>
    </source>
</evidence>
<dbReference type="GO" id="GO:0051011">
    <property type="term" value="F:microtubule minus-end binding"/>
    <property type="evidence" value="ECO:0007669"/>
    <property type="project" value="TreeGrafter"/>
</dbReference>
<evidence type="ECO:0000313" key="9">
    <source>
        <dbReference type="Proteomes" id="UP000094527"/>
    </source>
</evidence>
<comment type="caution">
    <text evidence="8">The sequence shown here is derived from an EMBL/GenBank/DDBJ whole genome shotgun (WGS) entry which is preliminary data.</text>
</comment>
<feature type="region of interest" description="Disordered" evidence="6">
    <location>
        <begin position="48"/>
        <end position="94"/>
    </location>
</feature>
<evidence type="ECO:0000256" key="4">
    <source>
        <dbReference type="ARBA" id="ARBA00023212"/>
    </source>
</evidence>
<keyword evidence="4 5" id="KW-0206">Cytoskeleton</keyword>
<reference evidence="8 9" key="1">
    <citation type="journal article" date="2016" name="Genome Biol. Evol.">
        <title>Gene Family Evolution Reflects Adaptation to Soil Environmental Stressors in the Genome of the Collembolan Orchesella cincta.</title>
        <authorList>
            <person name="Faddeeva-Vakhrusheva A."/>
            <person name="Derks M.F."/>
            <person name="Anvar S.Y."/>
            <person name="Agamennone V."/>
            <person name="Suring W."/>
            <person name="Smit S."/>
            <person name="van Straalen N.M."/>
            <person name="Roelofs D."/>
        </authorList>
    </citation>
    <scope>NUCLEOTIDE SEQUENCE [LARGE SCALE GENOMIC DNA]</scope>
    <source>
        <tissue evidence="8">Mixed pool</tissue>
    </source>
</reference>
<evidence type="ECO:0000256" key="1">
    <source>
        <dbReference type="ARBA" id="ARBA00010337"/>
    </source>
</evidence>
<accession>A0A1D2NI14</accession>